<comment type="caution">
    <text evidence="1">The sequence shown here is derived from an EMBL/GenBank/DDBJ whole genome shotgun (WGS) entry which is preliminary data.</text>
</comment>
<dbReference type="EMBL" id="JACHJU010000002">
    <property type="protein sequence ID" value="MBB4940730.1"/>
    <property type="molecule type" value="Genomic_DNA"/>
</dbReference>
<organism evidence="1 2">
    <name type="scientific">Streptosporangium album</name>
    <dbReference type="NCBI Taxonomy" id="47479"/>
    <lineage>
        <taxon>Bacteria</taxon>
        <taxon>Bacillati</taxon>
        <taxon>Actinomycetota</taxon>
        <taxon>Actinomycetes</taxon>
        <taxon>Streptosporangiales</taxon>
        <taxon>Streptosporangiaceae</taxon>
        <taxon>Streptosporangium</taxon>
    </lineage>
</organism>
<protein>
    <submittedName>
        <fullName evidence="1">Uncharacterized protein</fullName>
    </submittedName>
</protein>
<keyword evidence="2" id="KW-1185">Reference proteome</keyword>
<accession>A0A7W7RZ01</accession>
<reference evidence="1 2" key="1">
    <citation type="submission" date="2020-08" db="EMBL/GenBank/DDBJ databases">
        <title>Sequencing the genomes of 1000 actinobacteria strains.</title>
        <authorList>
            <person name="Klenk H.-P."/>
        </authorList>
    </citation>
    <scope>NUCLEOTIDE SEQUENCE [LARGE SCALE GENOMIC DNA]</scope>
    <source>
        <strain evidence="1 2">DSM 43023</strain>
    </source>
</reference>
<evidence type="ECO:0000313" key="1">
    <source>
        <dbReference type="EMBL" id="MBB4940730.1"/>
    </source>
</evidence>
<evidence type="ECO:0000313" key="2">
    <source>
        <dbReference type="Proteomes" id="UP000534286"/>
    </source>
</evidence>
<gene>
    <name evidence="1" type="ORF">FHR32_005107</name>
</gene>
<dbReference type="AlphaFoldDB" id="A0A7W7RZ01"/>
<sequence>MAEISIPTGPIETEPYDVILSSLPPVPAVPEETR</sequence>
<name>A0A7W7RZ01_9ACTN</name>
<proteinExistence type="predicted"/>
<dbReference type="Proteomes" id="UP000534286">
    <property type="component" value="Unassembled WGS sequence"/>
</dbReference>